<feature type="region of interest" description="Disordered" evidence="3">
    <location>
        <begin position="73"/>
        <end position="108"/>
    </location>
</feature>
<proteinExistence type="predicted"/>
<dbReference type="InterPro" id="IPR010998">
    <property type="entry name" value="Integrase_recombinase_N"/>
</dbReference>
<evidence type="ECO:0000259" key="4">
    <source>
        <dbReference type="Pfam" id="PF02899"/>
    </source>
</evidence>
<accession>A0A8B8BSS5</accession>
<protein>
    <submittedName>
        <fullName evidence="6">Uncharacterized protein LOC111112839 isoform X1</fullName>
    </submittedName>
</protein>
<reference evidence="6" key="1">
    <citation type="submission" date="2025-08" db="UniProtKB">
        <authorList>
            <consortium name="RefSeq"/>
        </authorList>
    </citation>
    <scope>IDENTIFICATION</scope>
    <source>
        <tissue evidence="6">Whole sample</tissue>
    </source>
</reference>
<dbReference type="Gene3D" id="1.10.150.130">
    <property type="match status" value="1"/>
</dbReference>
<evidence type="ECO:0000256" key="3">
    <source>
        <dbReference type="SAM" id="MobiDB-lite"/>
    </source>
</evidence>
<dbReference type="OrthoDB" id="6149526at2759"/>
<feature type="region of interest" description="Disordered" evidence="3">
    <location>
        <begin position="13"/>
        <end position="61"/>
    </location>
</feature>
<keyword evidence="1" id="KW-0238">DNA-binding</keyword>
<dbReference type="Gene3D" id="1.10.443.10">
    <property type="entry name" value="Intergrase catalytic core"/>
    <property type="match status" value="1"/>
</dbReference>
<feature type="compositionally biased region" description="Polar residues" evidence="3">
    <location>
        <begin position="47"/>
        <end position="56"/>
    </location>
</feature>
<dbReference type="InterPro" id="IPR013762">
    <property type="entry name" value="Integrase-like_cat_sf"/>
</dbReference>
<evidence type="ECO:0000313" key="5">
    <source>
        <dbReference type="Proteomes" id="UP000694844"/>
    </source>
</evidence>
<feature type="domain" description="Integrase SAM-like N-terminal" evidence="4">
    <location>
        <begin position="134"/>
        <end position="203"/>
    </location>
</feature>
<dbReference type="RefSeq" id="XP_022306387.1">
    <property type="nucleotide sequence ID" value="XM_022450679.1"/>
</dbReference>
<sequence length="437" mass="49298">MCTGSIVEWMPLMMSTSSRGRRRARRPSAAAGSAAQEMAQASEHPLTDSTSDSGQPQLVEEVTQRVLQALAEVNQKGKKRSQGRQGANSKKKRQRTPSTSGGEISGFSTIHGEISNYHTKEIPKCLEDTASRLLEAAVSQNTHQSYRTAMSVFQKYHQCTFSTSPKFPTTVSQVIYFVAWLHQQGKSYNTINTYLAGLSYYHQVNAFTDPTQFFVVKRLIKGVQHLSSKPDIRLPITPQILQQLVEALKYTVSGRFNRCLLKAMFTLSFFAFLRVGEVSAKCQRNVKNVIRMENLVLDEPLKNAKYMTLTLRHFKHNDSCRPVCLHIALQKCKSICPVRAMIKYIKARGSGSGPLFTFDGYSPITQSYFTSELKNTLCYVGLDPKLYKSHSFRIGAASYAFHSKIPEDKIRLMGRWNSSAVRRYFRIPVFDSIDISP</sequence>
<dbReference type="KEGG" id="cvn:111112839"/>
<dbReference type="GO" id="GO:0003677">
    <property type="term" value="F:DNA binding"/>
    <property type="evidence" value="ECO:0007669"/>
    <property type="project" value="UniProtKB-KW"/>
</dbReference>
<dbReference type="Pfam" id="PF02899">
    <property type="entry name" value="Phage_int_SAM_1"/>
    <property type="match status" value="1"/>
</dbReference>
<dbReference type="InterPro" id="IPR052925">
    <property type="entry name" value="Phage_Integrase-like_Recomb"/>
</dbReference>
<feature type="compositionally biased region" description="Polar residues" evidence="3">
    <location>
        <begin position="96"/>
        <end position="108"/>
    </location>
</feature>
<evidence type="ECO:0000313" key="6">
    <source>
        <dbReference type="RefSeq" id="XP_022306387.1"/>
    </source>
</evidence>
<dbReference type="SUPFAM" id="SSF56349">
    <property type="entry name" value="DNA breaking-rejoining enzymes"/>
    <property type="match status" value="1"/>
</dbReference>
<gene>
    <name evidence="6" type="primary">LOC111112839</name>
</gene>
<feature type="compositionally biased region" description="Low complexity" evidence="3">
    <location>
        <begin position="27"/>
        <end position="43"/>
    </location>
</feature>
<name>A0A8B8BSS5_CRAVI</name>
<dbReference type="AlphaFoldDB" id="A0A8B8BSS5"/>
<dbReference type="GO" id="GO:0006310">
    <property type="term" value="P:DNA recombination"/>
    <property type="evidence" value="ECO:0007669"/>
    <property type="project" value="UniProtKB-KW"/>
</dbReference>
<evidence type="ECO:0000256" key="2">
    <source>
        <dbReference type="ARBA" id="ARBA00023172"/>
    </source>
</evidence>
<dbReference type="InterPro" id="IPR011010">
    <property type="entry name" value="DNA_brk_join_enz"/>
</dbReference>
<dbReference type="PANTHER" id="PTHR34605:SF3">
    <property type="entry name" value="P CELL-TYPE AGGLUTINATION PROTEIN MAP4-LIKE-RELATED"/>
    <property type="match status" value="1"/>
</dbReference>
<dbReference type="GO" id="GO:0015074">
    <property type="term" value="P:DNA integration"/>
    <property type="evidence" value="ECO:0007669"/>
    <property type="project" value="InterPro"/>
</dbReference>
<dbReference type="Proteomes" id="UP000694844">
    <property type="component" value="Chromosome 9"/>
</dbReference>
<keyword evidence="5" id="KW-1185">Reference proteome</keyword>
<dbReference type="SUPFAM" id="SSF47823">
    <property type="entry name" value="lambda integrase-like, N-terminal domain"/>
    <property type="match status" value="1"/>
</dbReference>
<dbReference type="PANTHER" id="PTHR34605">
    <property type="entry name" value="PHAGE_INTEGRASE DOMAIN-CONTAINING PROTEIN"/>
    <property type="match status" value="1"/>
</dbReference>
<dbReference type="InterPro" id="IPR004107">
    <property type="entry name" value="Integrase_SAM-like_N"/>
</dbReference>
<organism evidence="5 6">
    <name type="scientific">Crassostrea virginica</name>
    <name type="common">Eastern oyster</name>
    <dbReference type="NCBI Taxonomy" id="6565"/>
    <lineage>
        <taxon>Eukaryota</taxon>
        <taxon>Metazoa</taxon>
        <taxon>Spiralia</taxon>
        <taxon>Lophotrochozoa</taxon>
        <taxon>Mollusca</taxon>
        <taxon>Bivalvia</taxon>
        <taxon>Autobranchia</taxon>
        <taxon>Pteriomorphia</taxon>
        <taxon>Ostreida</taxon>
        <taxon>Ostreoidea</taxon>
        <taxon>Ostreidae</taxon>
        <taxon>Crassostrea</taxon>
    </lineage>
</organism>
<keyword evidence="2" id="KW-0233">DNA recombination</keyword>
<evidence type="ECO:0000256" key="1">
    <source>
        <dbReference type="ARBA" id="ARBA00023125"/>
    </source>
</evidence>
<dbReference type="GeneID" id="111112839"/>